<dbReference type="Proteomes" id="UP000604825">
    <property type="component" value="Unassembled WGS sequence"/>
</dbReference>
<dbReference type="EMBL" id="CAJGYO010000006">
    <property type="protein sequence ID" value="CAD6238531.1"/>
    <property type="molecule type" value="Genomic_DNA"/>
</dbReference>
<feature type="region of interest" description="Disordered" evidence="1">
    <location>
        <begin position="1"/>
        <end position="85"/>
    </location>
</feature>
<organism evidence="2 3">
    <name type="scientific">Miscanthus lutarioriparius</name>
    <dbReference type="NCBI Taxonomy" id="422564"/>
    <lineage>
        <taxon>Eukaryota</taxon>
        <taxon>Viridiplantae</taxon>
        <taxon>Streptophyta</taxon>
        <taxon>Embryophyta</taxon>
        <taxon>Tracheophyta</taxon>
        <taxon>Spermatophyta</taxon>
        <taxon>Magnoliopsida</taxon>
        <taxon>Liliopsida</taxon>
        <taxon>Poales</taxon>
        <taxon>Poaceae</taxon>
        <taxon>PACMAD clade</taxon>
        <taxon>Panicoideae</taxon>
        <taxon>Andropogonodae</taxon>
        <taxon>Andropogoneae</taxon>
        <taxon>Saccharinae</taxon>
        <taxon>Miscanthus</taxon>
    </lineage>
</organism>
<feature type="compositionally biased region" description="Basic and acidic residues" evidence="1">
    <location>
        <begin position="27"/>
        <end position="50"/>
    </location>
</feature>
<protein>
    <submittedName>
        <fullName evidence="2">Uncharacterized protein</fullName>
    </submittedName>
</protein>
<reference evidence="2" key="1">
    <citation type="submission" date="2020-10" db="EMBL/GenBank/DDBJ databases">
        <authorList>
            <person name="Han B."/>
            <person name="Lu T."/>
            <person name="Zhao Q."/>
            <person name="Huang X."/>
            <person name="Zhao Y."/>
        </authorList>
    </citation>
    <scope>NUCLEOTIDE SEQUENCE</scope>
</reference>
<accession>A0A811PEL8</accession>
<comment type="caution">
    <text evidence="2">The sequence shown here is derived from an EMBL/GenBank/DDBJ whole genome shotgun (WGS) entry which is preliminary data.</text>
</comment>
<name>A0A811PEL8_9POAL</name>
<feature type="compositionally biased region" description="Polar residues" evidence="1">
    <location>
        <begin position="76"/>
        <end position="85"/>
    </location>
</feature>
<evidence type="ECO:0000313" key="2">
    <source>
        <dbReference type="EMBL" id="CAD6238531.1"/>
    </source>
</evidence>
<gene>
    <name evidence="2" type="ORF">NCGR_LOCUS25739</name>
</gene>
<evidence type="ECO:0000313" key="3">
    <source>
        <dbReference type="Proteomes" id="UP000604825"/>
    </source>
</evidence>
<sequence length="85" mass="8977">MEGQRAAGGAILGGSRPVRAGAATPYEGRRAARGHRADGSEVKVEHDMRPWRQAARPSDPGSSSGWARARHASPQAVRTSTTSEK</sequence>
<proteinExistence type="predicted"/>
<evidence type="ECO:0000256" key="1">
    <source>
        <dbReference type="SAM" id="MobiDB-lite"/>
    </source>
</evidence>
<dbReference type="AlphaFoldDB" id="A0A811PEL8"/>
<keyword evidence="3" id="KW-1185">Reference proteome</keyword>